<dbReference type="InterPro" id="IPR050585">
    <property type="entry name" value="Xaa-Pro_dipeptidyl-ppase/CocE"/>
</dbReference>
<dbReference type="InterPro" id="IPR000383">
    <property type="entry name" value="Xaa-Pro-like_dom"/>
</dbReference>
<dbReference type="RefSeq" id="XP_067482937.1">
    <property type="nucleotide sequence ID" value="XM_067620422.1"/>
</dbReference>
<dbReference type="VEuPathDB" id="FungiDB:ASPBRDRAFT_191899"/>
<dbReference type="NCBIfam" id="TIGR00976">
    <property type="entry name" value="CocE_NonD"/>
    <property type="match status" value="1"/>
</dbReference>
<dbReference type="STRING" id="767769.A0A1L9UVS6"/>
<dbReference type="InterPro" id="IPR005674">
    <property type="entry name" value="CocE/Ser_esterase"/>
</dbReference>
<dbReference type="Gene3D" id="1.10.3020.20">
    <property type="match status" value="1"/>
</dbReference>
<dbReference type="Pfam" id="PF08530">
    <property type="entry name" value="PepX_C"/>
    <property type="match status" value="1"/>
</dbReference>
<evidence type="ECO:0000259" key="2">
    <source>
        <dbReference type="SMART" id="SM00939"/>
    </source>
</evidence>
<dbReference type="GeneID" id="93572910"/>
<dbReference type="PANTHER" id="PTHR43056:SF10">
    <property type="entry name" value="COCE_NOND FAMILY, PUTATIVE (AFU_ORTHOLOGUE AFUA_7G00600)-RELATED"/>
    <property type="match status" value="1"/>
</dbReference>
<dbReference type="SUPFAM" id="SSF53474">
    <property type="entry name" value="alpha/beta-Hydrolases"/>
    <property type="match status" value="1"/>
</dbReference>
<feature type="domain" description="Xaa-Pro dipeptidyl-peptidase C-terminal" evidence="2">
    <location>
        <begin position="333"/>
        <end position="596"/>
    </location>
</feature>
<dbReference type="Gene3D" id="3.40.50.1820">
    <property type="entry name" value="alpha/beta hydrolase"/>
    <property type="match status" value="1"/>
</dbReference>
<accession>A0A1L9UVS6</accession>
<proteinExistence type="predicted"/>
<dbReference type="Gene3D" id="2.60.120.260">
    <property type="entry name" value="Galactose-binding domain-like"/>
    <property type="match status" value="1"/>
</dbReference>
<dbReference type="InterPro" id="IPR029058">
    <property type="entry name" value="AB_hydrolase_fold"/>
</dbReference>
<dbReference type="InterPro" id="IPR008979">
    <property type="entry name" value="Galactose-bd-like_sf"/>
</dbReference>
<evidence type="ECO:0000313" key="3">
    <source>
        <dbReference type="EMBL" id="OJJ75690.1"/>
    </source>
</evidence>
<dbReference type="AlphaFoldDB" id="A0A1L9UVS6"/>
<dbReference type="Pfam" id="PF02129">
    <property type="entry name" value="Peptidase_S15"/>
    <property type="match status" value="1"/>
</dbReference>
<dbReference type="SMART" id="SM00939">
    <property type="entry name" value="PepX_C"/>
    <property type="match status" value="1"/>
</dbReference>
<name>A0A1L9UVS6_ASPBC</name>
<dbReference type="OrthoDB" id="2578740at2759"/>
<dbReference type="PANTHER" id="PTHR43056">
    <property type="entry name" value="PEPTIDASE S9 PROLYL OLIGOPEPTIDASE"/>
    <property type="match status" value="1"/>
</dbReference>
<dbReference type="InterPro" id="IPR013736">
    <property type="entry name" value="Xaa-Pro_dipept_C"/>
</dbReference>
<keyword evidence="1" id="KW-0378">Hydrolase</keyword>
<dbReference type="GO" id="GO:0008239">
    <property type="term" value="F:dipeptidyl-peptidase activity"/>
    <property type="evidence" value="ECO:0007669"/>
    <property type="project" value="InterPro"/>
</dbReference>
<reference evidence="4" key="1">
    <citation type="journal article" date="2017" name="Genome Biol.">
        <title>Comparative genomics reveals high biological diversity and specific adaptations in the industrially and medically important fungal genus Aspergillus.</title>
        <authorList>
            <person name="de Vries R.P."/>
            <person name="Riley R."/>
            <person name="Wiebenga A."/>
            <person name="Aguilar-Osorio G."/>
            <person name="Amillis S."/>
            <person name="Uchima C.A."/>
            <person name="Anderluh G."/>
            <person name="Asadollahi M."/>
            <person name="Askin M."/>
            <person name="Barry K."/>
            <person name="Battaglia E."/>
            <person name="Bayram O."/>
            <person name="Benocci T."/>
            <person name="Braus-Stromeyer S.A."/>
            <person name="Caldana C."/>
            <person name="Canovas D."/>
            <person name="Cerqueira G.C."/>
            <person name="Chen F."/>
            <person name="Chen W."/>
            <person name="Choi C."/>
            <person name="Clum A."/>
            <person name="Dos Santos R.A."/>
            <person name="Damasio A.R."/>
            <person name="Diallinas G."/>
            <person name="Emri T."/>
            <person name="Fekete E."/>
            <person name="Flipphi M."/>
            <person name="Freyberg S."/>
            <person name="Gallo A."/>
            <person name="Gournas C."/>
            <person name="Habgood R."/>
            <person name="Hainaut M."/>
            <person name="Harispe M.L."/>
            <person name="Henrissat B."/>
            <person name="Hilden K.S."/>
            <person name="Hope R."/>
            <person name="Hossain A."/>
            <person name="Karabika E."/>
            <person name="Karaffa L."/>
            <person name="Karanyi Z."/>
            <person name="Krasevec N."/>
            <person name="Kuo A."/>
            <person name="Kusch H."/>
            <person name="LaButti K."/>
            <person name="Lagendijk E.L."/>
            <person name="Lapidus A."/>
            <person name="Levasseur A."/>
            <person name="Lindquist E."/>
            <person name="Lipzen A."/>
            <person name="Logrieco A.F."/>
            <person name="MacCabe A."/>
            <person name="Maekelae M.R."/>
            <person name="Malavazi I."/>
            <person name="Melin P."/>
            <person name="Meyer V."/>
            <person name="Mielnichuk N."/>
            <person name="Miskei M."/>
            <person name="Molnar A.P."/>
            <person name="Mule G."/>
            <person name="Ngan C.Y."/>
            <person name="Orejas M."/>
            <person name="Orosz E."/>
            <person name="Ouedraogo J.P."/>
            <person name="Overkamp K.M."/>
            <person name="Park H.-S."/>
            <person name="Perrone G."/>
            <person name="Piumi F."/>
            <person name="Punt P.J."/>
            <person name="Ram A.F."/>
            <person name="Ramon A."/>
            <person name="Rauscher S."/>
            <person name="Record E."/>
            <person name="Riano-Pachon D.M."/>
            <person name="Robert V."/>
            <person name="Roehrig J."/>
            <person name="Ruller R."/>
            <person name="Salamov A."/>
            <person name="Salih N.S."/>
            <person name="Samson R.A."/>
            <person name="Sandor E."/>
            <person name="Sanguinetti M."/>
            <person name="Schuetze T."/>
            <person name="Sepcic K."/>
            <person name="Shelest E."/>
            <person name="Sherlock G."/>
            <person name="Sophianopoulou V."/>
            <person name="Squina F.M."/>
            <person name="Sun H."/>
            <person name="Susca A."/>
            <person name="Todd R.B."/>
            <person name="Tsang A."/>
            <person name="Unkles S.E."/>
            <person name="van de Wiele N."/>
            <person name="van Rossen-Uffink D."/>
            <person name="Oliveira J.V."/>
            <person name="Vesth T.C."/>
            <person name="Visser J."/>
            <person name="Yu J.-H."/>
            <person name="Zhou M."/>
            <person name="Andersen M.R."/>
            <person name="Archer D.B."/>
            <person name="Baker S.E."/>
            <person name="Benoit I."/>
            <person name="Brakhage A.A."/>
            <person name="Braus G.H."/>
            <person name="Fischer R."/>
            <person name="Frisvad J.C."/>
            <person name="Goldman G.H."/>
            <person name="Houbraken J."/>
            <person name="Oakley B."/>
            <person name="Pocsi I."/>
            <person name="Scazzocchio C."/>
            <person name="Seiboth B."/>
            <person name="vanKuyk P.A."/>
            <person name="Wortman J."/>
            <person name="Dyer P.S."/>
            <person name="Grigoriev I.V."/>
        </authorList>
    </citation>
    <scope>NUCLEOTIDE SEQUENCE [LARGE SCALE GENOMIC DNA]</scope>
    <source>
        <strain evidence="4">CBS 101740 / IMI 381727 / IBT 21946</strain>
    </source>
</reference>
<evidence type="ECO:0000313" key="4">
    <source>
        <dbReference type="Proteomes" id="UP000184499"/>
    </source>
</evidence>
<dbReference type="OMA" id="YWATKVI"/>
<sequence>MEALVKKFPDVVFIPVLRPEVHPQQKLLYQGSKFSSTTFPKGHTLLPGRKPLEADTIIDRNVSFQIRDGTTLYTDIHRPLTTIIQKERVPAILVWSPYGKIGDPGLFDLMGPYRCGVPLEQTSGYEKFEGPDPADWCARGYAVVNVDPRGVGDSEGEIMFWGQQEAEDIYDTIDFLSKQPWCNGSVVMAGNSWLAVSQVNHASRCPHPNLKAIAPWEAFTDVYRQAMFRGGVPQHGEFWEFTVRSFAGTNMTEHPFATYETRPLFDDYWASKVIASENISIPIYGTASFSTTFHSEGSFYTFLKAKSEKNWLRVHPYQEWSDLYRPEMNDDLQLFFDRYSKNIANGWEESTPRVRISLLGFEDSLVQTVTERPASAFPLPGTENRKYFLDASTKSLTPTNLPPKEQSQISYEGHHLTDCVDFTVYFDQYTELAGYPFVKLWMSCTEHTDMDVHVQIRKINSQGKLLVHMNYECPVPESEVPNTDVVKYLGPNGVLRASHRVSREQETGSSDDCYPSYKHDKTEKLKPGEIVPLYIPIWPMGMVFAAGEGICLRVSGHSLRLPATEMAITINSEEARDENIGRHVIHTGGCYDSFLVVPVAPSVASSEED</sequence>
<organism evidence="3 4">
    <name type="scientific">Aspergillus brasiliensis (strain CBS 101740 / IMI 381727 / IBT 21946)</name>
    <dbReference type="NCBI Taxonomy" id="767769"/>
    <lineage>
        <taxon>Eukaryota</taxon>
        <taxon>Fungi</taxon>
        <taxon>Dikarya</taxon>
        <taxon>Ascomycota</taxon>
        <taxon>Pezizomycotina</taxon>
        <taxon>Eurotiomycetes</taxon>
        <taxon>Eurotiomycetidae</taxon>
        <taxon>Eurotiales</taxon>
        <taxon>Aspergillaceae</taxon>
        <taxon>Aspergillus</taxon>
        <taxon>Aspergillus subgen. Circumdati</taxon>
    </lineage>
</organism>
<protein>
    <recommendedName>
        <fullName evidence="2">Xaa-Pro dipeptidyl-peptidase C-terminal domain-containing protein</fullName>
    </recommendedName>
</protein>
<evidence type="ECO:0000256" key="1">
    <source>
        <dbReference type="ARBA" id="ARBA00022801"/>
    </source>
</evidence>
<dbReference type="Proteomes" id="UP000184499">
    <property type="component" value="Unassembled WGS sequence"/>
</dbReference>
<dbReference type="EMBL" id="KV878680">
    <property type="protein sequence ID" value="OJJ75690.1"/>
    <property type="molecule type" value="Genomic_DNA"/>
</dbReference>
<dbReference type="SUPFAM" id="SSF49785">
    <property type="entry name" value="Galactose-binding domain-like"/>
    <property type="match status" value="1"/>
</dbReference>
<gene>
    <name evidence="3" type="ORF">ASPBRDRAFT_191899</name>
</gene>
<keyword evidence="4" id="KW-1185">Reference proteome</keyword>